<comment type="caution">
    <text evidence="6">The sequence shown here is derived from an EMBL/GenBank/DDBJ whole genome shotgun (WGS) entry which is preliminary data.</text>
</comment>
<feature type="transmembrane region" description="Helical" evidence="5">
    <location>
        <begin position="6"/>
        <end position="25"/>
    </location>
</feature>
<organism evidence="6">
    <name type="scientific">bioreactor metagenome</name>
    <dbReference type="NCBI Taxonomy" id="1076179"/>
    <lineage>
        <taxon>unclassified sequences</taxon>
        <taxon>metagenomes</taxon>
        <taxon>ecological metagenomes</taxon>
    </lineage>
</organism>
<dbReference type="GO" id="GO:0065002">
    <property type="term" value="P:intracellular protein transmembrane transport"/>
    <property type="evidence" value="ECO:0007669"/>
    <property type="project" value="TreeGrafter"/>
</dbReference>
<dbReference type="EMBL" id="VSSQ01022513">
    <property type="protein sequence ID" value="MPM68878.1"/>
    <property type="molecule type" value="Genomic_DNA"/>
</dbReference>
<feature type="transmembrane region" description="Helical" evidence="5">
    <location>
        <begin position="144"/>
        <end position="164"/>
    </location>
</feature>
<evidence type="ECO:0000256" key="4">
    <source>
        <dbReference type="ARBA" id="ARBA00023136"/>
    </source>
</evidence>
<feature type="transmembrane region" description="Helical" evidence="5">
    <location>
        <begin position="37"/>
        <end position="58"/>
    </location>
</feature>
<dbReference type="GO" id="GO:0033281">
    <property type="term" value="C:TAT protein transport complex"/>
    <property type="evidence" value="ECO:0007669"/>
    <property type="project" value="TreeGrafter"/>
</dbReference>
<protein>
    <submittedName>
        <fullName evidence="6">Sec-independent protein translocase protein TatC</fullName>
    </submittedName>
</protein>
<dbReference type="InterPro" id="IPR019820">
    <property type="entry name" value="Sec-indep_translocase_CS"/>
</dbReference>
<evidence type="ECO:0000256" key="2">
    <source>
        <dbReference type="ARBA" id="ARBA00022692"/>
    </source>
</evidence>
<dbReference type="Pfam" id="PF00902">
    <property type="entry name" value="TatC"/>
    <property type="match status" value="1"/>
</dbReference>
<dbReference type="InterPro" id="IPR002033">
    <property type="entry name" value="TatC"/>
</dbReference>
<evidence type="ECO:0000313" key="6">
    <source>
        <dbReference type="EMBL" id="MPM68878.1"/>
    </source>
</evidence>
<dbReference type="GO" id="GO:0009977">
    <property type="term" value="F:proton motive force dependent protein transmembrane transporter activity"/>
    <property type="evidence" value="ECO:0007669"/>
    <property type="project" value="TreeGrafter"/>
</dbReference>
<feature type="transmembrane region" description="Helical" evidence="5">
    <location>
        <begin position="78"/>
        <end position="106"/>
    </location>
</feature>
<keyword evidence="4 5" id="KW-0472">Membrane</keyword>
<dbReference type="HAMAP" id="MF_00902">
    <property type="entry name" value="TatC"/>
    <property type="match status" value="1"/>
</dbReference>
<name>A0A645BUX3_9ZZZZ</name>
<evidence type="ECO:0000256" key="1">
    <source>
        <dbReference type="ARBA" id="ARBA00004141"/>
    </source>
</evidence>
<sequence>MRVSLLLGVILAFPMIIYQLLLFVLPGLNIREKRSILLAIPFATLFFLAGVAFAYFVMLPAALPFLINFLGVTTNPRLSSYISFITNLLFWIGVVFELPLLVYVIARFGLLTPKNMLRYWRQAIVIIAILAAIITPTVDPVNMSLMMLPLVVLYFISVLFAWLANRNRTRQDSEPA</sequence>
<dbReference type="PANTHER" id="PTHR30371">
    <property type="entry name" value="SEC-INDEPENDENT PROTEIN TRANSLOCASE PROTEIN TATC"/>
    <property type="match status" value="1"/>
</dbReference>
<dbReference type="AlphaFoldDB" id="A0A645BUX3"/>
<evidence type="ECO:0000256" key="3">
    <source>
        <dbReference type="ARBA" id="ARBA00022989"/>
    </source>
</evidence>
<reference evidence="6" key="1">
    <citation type="submission" date="2019-08" db="EMBL/GenBank/DDBJ databases">
        <authorList>
            <person name="Kucharzyk K."/>
            <person name="Murdoch R.W."/>
            <person name="Higgins S."/>
            <person name="Loffler F."/>
        </authorList>
    </citation>
    <scope>NUCLEOTIDE SEQUENCE</scope>
</reference>
<dbReference type="PRINTS" id="PR01840">
    <property type="entry name" value="TATCFAMILY"/>
</dbReference>
<feature type="transmembrane region" description="Helical" evidence="5">
    <location>
        <begin position="118"/>
        <end position="138"/>
    </location>
</feature>
<keyword evidence="3 5" id="KW-1133">Transmembrane helix</keyword>
<comment type="subcellular location">
    <subcellularLocation>
        <location evidence="1">Membrane</location>
        <topology evidence="1">Multi-pass membrane protein</topology>
    </subcellularLocation>
</comment>
<dbReference type="GO" id="GO:0043953">
    <property type="term" value="P:protein transport by the Tat complex"/>
    <property type="evidence" value="ECO:0007669"/>
    <property type="project" value="TreeGrafter"/>
</dbReference>
<evidence type="ECO:0000256" key="5">
    <source>
        <dbReference type="SAM" id="Phobius"/>
    </source>
</evidence>
<dbReference type="PROSITE" id="PS01218">
    <property type="entry name" value="TATC"/>
    <property type="match status" value="1"/>
</dbReference>
<proteinExistence type="inferred from homology"/>
<keyword evidence="2 5" id="KW-0812">Transmembrane</keyword>
<accession>A0A645BUX3</accession>
<gene>
    <name evidence="6" type="primary">tatC_19</name>
    <name evidence="6" type="ORF">SDC9_115813</name>
</gene>
<dbReference type="PANTHER" id="PTHR30371:SF0">
    <property type="entry name" value="SEC-INDEPENDENT PROTEIN TRANSLOCASE PROTEIN TATC, CHLOROPLASTIC-RELATED"/>
    <property type="match status" value="1"/>
</dbReference>